<dbReference type="InterPro" id="IPR036909">
    <property type="entry name" value="Cyt_c-like_dom_sf"/>
</dbReference>
<dbReference type="InterPro" id="IPR009056">
    <property type="entry name" value="Cyt_c-like_dom"/>
</dbReference>
<evidence type="ECO:0000313" key="10">
    <source>
        <dbReference type="Proteomes" id="UP001501479"/>
    </source>
</evidence>
<keyword evidence="3 7" id="KW-0479">Metal-binding</keyword>
<organism evidence="9 10">
    <name type="scientific">Oceanisphaera sediminis</name>
    <dbReference type="NCBI Taxonomy" id="981381"/>
    <lineage>
        <taxon>Bacteria</taxon>
        <taxon>Pseudomonadati</taxon>
        <taxon>Pseudomonadota</taxon>
        <taxon>Gammaproteobacteria</taxon>
        <taxon>Aeromonadales</taxon>
        <taxon>Aeromonadaceae</taxon>
        <taxon>Oceanisphaera</taxon>
    </lineage>
</organism>
<dbReference type="PROSITE" id="PS51007">
    <property type="entry name" value="CYTC"/>
    <property type="match status" value="1"/>
</dbReference>
<keyword evidence="4" id="KW-0732">Signal</keyword>
<dbReference type="Pfam" id="PF03150">
    <property type="entry name" value="CCP_MauG"/>
    <property type="match status" value="1"/>
</dbReference>
<evidence type="ECO:0000259" key="8">
    <source>
        <dbReference type="PROSITE" id="PS51007"/>
    </source>
</evidence>
<protein>
    <submittedName>
        <fullName evidence="9">Cytochrome c peroxidase</fullName>
    </submittedName>
</protein>
<dbReference type="Proteomes" id="UP001501479">
    <property type="component" value="Unassembled WGS sequence"/>
</dbReference>
<evidence type="ECO:0000256" key="5">
    <source>
        <dbReference type="ARBA" id="ARBA00023002"/>
    </source>
</evidence>
<feature type="domain" description="Cytochrome c" evidence="8">
    <location>
        <begin position="3"/>
        <end position="257"/>
    </location>
</feature>
<dbReference type="GO" id="GO:0004601">
    <property type="term" value="F:peroxidase activity"/>
    <property type="evidence" value="ECO:0007669"/>
    <property type="project" value="UniProtKB-KW"/>
</dbReference>
<dbReference type="PANTHER" id="PTHR30600:SF10">
    <property type="entry name" value="BLL6722 PROTEIN"/>
    <property type="match status" value="1"/>
</dbReference>
<comment type="subcellular location">
    <subcellularLocation>
        <location evidence="1">Cell envelope</location>
    </subcellularLocation>
</comment>
<reference evidence="10" key="1">
    <citation type="journal article" date="2019" name="Int. J. Syst. Evol. Microbiol.">
        <title>The Global Catalogue of Microorganisms (GCM) 10K type strain sequencing project: providing services to taxonomists for standard genome sequencing and annotation.</title>
        <authorList>
            <consortium name="The Broad Institute Genomics Platform"/>
            <consortium name="The Broad Institute Genome Sequencing Center for Infectious Disease"/>
            <person name="Wu L."/>
            <person name="Ma J."/>
        </authorList>
    </citation>
    <scope>NUCLEOTIDE SEQUENCE [LARGE SCALE GENOMIC DNA]</scope>
    <source>
        <strain evidence="10">JCM 17329</strain>
    </source>
</reference>
<evidence type="ECO:0000313" key="9">
    <source>
        <dbReference type="EMBL" id="GAA3699648.1"/>
    </source>
</evidence>
<gene>
    <name evidence="9" type="ORF">GCM10022421_02520</name>
</gene>
<name>A0ABP7D5E6_9GAMM</name>
<dbReference type="Gene3D" id="1.10.760.10">
    <property type="entry name" value="Cytochrome c-like domain"/>
    <property type="match status" value="2"/>
</dbReference>
<evidence type="ECO:0000256" key="4">
    <source>
        <dbReference type="ARBA" id="ARBA00022729"/>
    </source>
</evidence>
<evidence type="ECO:0000256" key="2">
    <source>
        <dbReference type="ARBA" id="ARBA00022617"/>
    </source>
</evidence>
<sequence length="512" mass="54979">MAALVEFGKELFFTPISRPKQKQSCASCHDPATGWTGASSDINLVEVAQPGANIHRDPDARGQLKPPTNAYATFIPPFALSVNNPFVPAFGGAFWNGRAEGRDPLYPGGATEHISINDVVKSSDSSSFRAAITRFLGPVAEQALNPFPNPVEQHITEEGVCKQLKKIGRFGSLYQVTWGERIACDRDNLSRSFKRFGVALAAYQDSPEVNSFSSKRDNALRAELACLTEGDIKALPWAQNLTDAEFDDIASRFGLVSDQPSMCEADNSPGAFPLAGLTPEENWGHDLFYAAAVQFGPGPKPIQPNDIATCDVDGNSFPEGVALTEERMGAGCVLCHSNNATDDGTEPLQTYADHGYHNIGSPVNFDIPGVTASDDGLADHTGDSNHAGLVKTPSIRNVDLRPTPDFIKAYTRNGWFKSLESLVHFYNTSLVDPSDFIAGPPPVLKHNVQRCMNGETTEQEALANNCWPAPGHEAGASFTFGLTGNLGLSACDEAAIVAYLKTFSDEAAVDLP</sequence>
<dbReference type="EMBL" id="BAABDS010000003">
    <property type="protein sequence ID" value="GAA3699648.1"/>
    <property type="molecule type" value="Genomic_DNA"/>
</dbReference>
<keyword evidence="5" id="KW-0560">Oxidoreductase</keyword>
<dbReference type="SUPFAM" id="SSF46626">
    <property type="entry name" value="Cytochrome c"/>
    <property type="match status" value="2"/>
</dbReference>
<accession>A0ABP7D5E6</accession>
<dbReference type="InterPro" id="IPR051395">
    <property type="entry name" value="Cytochrome_c_Peroxidase/MauG"/>
</dbReference>
<keyword evidence="2 7" id="KW-0349">Heme</keyword>
<keyword evidence="6 7" id="KW-0408">Iron</keyword>
<keyword evidence="9" id="KW-0575">Peroxidase</keyword>
<evidence type="ECO:0000256" key="7">
    <source>
        <dbReference type="PROSITE-ProRule" id="PRU00433"/>
    </source>
</evidence>
<evidence type="ECO:0000256" key="6">
    <source>
        <dbReference type="ARBA" id="ARBA00023004"/>
    </source>
</evidence>
<evidence type="ECO:0000256" key="3">
    <source>
        <dbReference type="ARBA" id="ARBA00022723"/>
    </source>
</evidence>
<dbReference type="InterPro" id="IPR004852">
    <property type="entry name" value="Di-haem_cyt_c_peroxidsae"/>
</dbReference>
<proteinExistence type="predicted"/>
<evidence type="ECO:0000256" key="1">
    <source>
        <dbReference type="ARBA" id="ARBA00004196"/>
    </source>
</evidence>
<keyword evidence="10" id="KW-1185">Reference proteome</keyword>
<dbReference type="PANTHER" id="PTHR30600">
    <property type="entry name" value="CYTOCHROME C PEROXIDASE-RELATED"/>
    <property type="match status" value="1"/>
</dbReference>
<comment type="caution">
    <text evidence="9">The sequence shown here is derived from an EMBL/GenBank/DDBJ whole genome shotgun (WGS) entry which is preliminary data.</text>
</comment>